<sequence length="117" mass="13147">MQATLLSVKKTLTEAVKSSAIVEHIGGLSKTTYHHVPHLLTMRKKVISYFRMGVASTTVYLCKQPKLIVLLALDDDPERKGYLKNMAFKTESLNQVEVVSVGLSFFLVWLVQKVLLI</sequence>
<proteinExistence type="predicted"/>
<protein>
    <submittedName>
        <fullName evidence="3">Uncharacterized protein</fullName>
    </submittedName>
</protein>
<dbReference type="EMBL" id="CACVBM020001074">
    <property type="protein sequence ID" value="CAA7028801.1"/>
    <property type="molecule type" value="Genomic_DNA"/>
</dbReference>
<dbReference type="AlphaFoldDB" id="A0A6D2IKF7"/>
<dbReference type="EMBL" id="CACVBM020000566">
    <property type="protein sequence ID" value="CAA7020948.1"/>
    <property type="molecule type" value="Genomic_DNA"/>
</dbReference>
<dbReference type="Proteomes" id="UP000467841">
    <property type="component" value="Unassembled WGS sequence"/>
</dbReference>
<name>A0A6D2IKF7_9BRAS</name>
<evidence type="ECO:0000313" key="1">
    <source>
        <dbReference type="EMBL" id="CAA7014966.1"/>
    </source>
</evidence>
<keyword evidence="4" id="KW-1185">Reference proteome</keyword>
<evidence type="ECO:0000313" key="4">
    <source>
        <dbReference type="Proteomes" id="UP000467841"/>
    </source>
</evidence>
<evidence type="ECO:0000313" key="2">
    <source>
        <dbReference type="EMBL" id="CAA7020948.1"/>
    </source>
</evidence>
<reference evidence="3 4" key="1">
    <citation type="submission" date="2020-01" db="EMBL/GenBank/DDBJ databases">
        <authorList>
            <person name="Mishra B."/>
        </authorList>
    </citation>
    <scope>NUCLEOTIDE SEQUENCE [LARGE SCALE GENOMIC DNA]</scope>
</reference>
<gene>
    <name evidence="3" type="ORF">MERR_LOCUS16036</name>
    <name evidence="1" type="ORF">MERR_LOCUS2201</name>
    <name evidence="2" type="ORF">MERR_LOCUS8183</name>
</gene>
<dbReference type="EMBL" id="CACVBM020000133">
    <property type="protein sequence ID" value="CAA7014966.1"/>
    <property type="molecule type" value="Genomic_DNA"/>
</dbReference>
<organism evidence="3 4">
    <name type="scientific">Microthlaspi erraticum</name>
    <dbReference type="NCBI Taxonomy" id="1685480"/>
    <lineage>
        <taxon>Eukaryota</taxon>
        <taxon>Viridiplantae</taxon>
        <taxon>Streptophyta</taxon>
        <taxon>Embryophyta</taxon>
        <taxon>Tracheophyta</taxon>
        <taxon>Spermatophyta</taxon>
        <taxon>Magnoliopsida</taxon>
        <taxon>eudicotyledons</taxon>
        <taxon>Gunneridae</taxon>
        <taxon>Pentapetalae</taxon>
        <taxon>rosids</taxon>
        <taxon>malvids</taxon>
        <taxon>Brassicales</taxon>
        <taxon>Brassicaceae</taxon>
        <taxon>Coluteocarpeae</taxon>
        <taxon>Microthlaspi</taxon>
    </lineage>
</organism>
<evidence type="ECO:0000313" key="3">
    <source>
        <dbReference type="EMBL" id="CAA7028801.1"/>
    </source>
</evidence>
<accession>A0A6D2IKF7</accession>